<evidence type="ECO:0000313" key="1">
    <source>
        <dbReference type="EMBL" id="SJZ94974.1"/>
    </source>
</evidence>
<dbReference type="Proteomes" id="UP000190367">
    <property type="component" value="Unassembled WGS sequence"/>
</dbReference>
<gene>
    <name evidence="1" type="ORF">SAMN04488128_1023</name>
</gene>
<dbReference type="EMBL" id="FUWZ01000002">
    <property type="protein sequence ID" value="SJZ94974.1"/>
    <property type="molecule type" value="Genomic_DNA"/>
</dbReference>
<proteinExistence type="predicted"/>
<dbReference type="AlphaFoldDB" id="A0A1T4PTI2"/>
<organism evidence="1 2">
    <name type="scientific">Chitinophaga eiseniae</name>
    <dbReference type="NCBI Taxonomy" id="634771"/>
    <lineage>
        <taxon>Bacteria</taxon>
        <taxon>Pseudomonadati</taxon>
        <taxon>Bacteroidota</taxon>
        <taxon>Chitinophagia</taxon>
        <taxon>Chitinophagales</taxon>
        <taxon>Chitinophagaceae</taxon>
        <taxon>Chitinophaga</taxon>
    </lineage>
</organism>
<accession>A0A1T4PTI2</accession>
<protein>
    <submittedName>
        <fullName evidence="1">Uncharacterized protein</fullName>
    </submittedName>
</protein>
<sequence>MPFVSKVTLEKNALKTLAAISAGYTLKGNYFI</sequence>
<keyword evidence="2" id="KW-1185">Reference proteome</keyword>
<evidence type="ECO:0000313" key="2">
    <source>
        <dbReference type="Proteomes" id="UP000190367"/>
    </source>
</evidence>
<name>A0A1T4PTI2_9BACT</name>
<reference evidence="2" key="1">
    <citation type="submission" date="2017-02" db="EMBL/GenBank/DDBJ databases">
        <authorList>
            <person name="Varghese N."/>
            <person name="Submissions S."/>
        </authorList>
    </citation>
    <scope>NUCLEOTIDE SEQUENCE [LARGE SCALE GENOMIC DNA]</scope>
    <source>
        <strain evidence="2">DSM 22224</strain>
    </source>
</reference>